<evidence type="ECO:0000313" key="3">
    <source>
        <dbReference type="EMBL" id="KIW83087.1"/>
    </source>
</evidence>
<dbReference type="Proteomes" id="UP000053029">
    <property type="component" value="Unassembled WGS sequence"/>
</dbReference>
<evidence type="ECO:0000256" key="2">
    <source>
        <dbReference type="SAM" id="Phobius"/>
    </source>
</evidence>
<reference evidence="3 4" key="1">
    <citation type="submission" date="2015-01" db="EMBL/GenBank/DDBJ databases">
        <title>The Genome Sequence of Fonsecaea pedrosoi CBS 271.37.</title>
        <authorList>
            <consortium name="The Broad Institute Genomics Platform"/>
            <person name="Cuomo C."/>
            <person name="de Hoog S."/>
            <person name="Gorbushina A."/>
            <person name="Stielow B."/>
            <person name="Teixiera M."/>
            <person name="Abouelleil A."/>
            <person name="Chapman S.B."/>
            <person name="Priest M."/>
            <person name="Young S.K."/>
            <person name="Wortman J."/>
            <person name="Nusbaum C."/>
            <person name="Birren B."/>
        </authorList>
    </citation>
    <scope>NUCLEOTIDE SEQUENCE [LARGE SCALE GENOMIC DNA]</scope>
    <source>
        <strain evidence="3 4">CBS 271.37</strain>
    </source>
</reference>
<dbReference type="AlphaFoldDB" id="A0A0D2F8Z6"/>
<dbReference type="RefSeq" id="XP_013286895.1">
    <property type="nucleotide sequence ID" value="XM_013431441.1"/>
</dbReference>
<dbReference type="OrthoDB" id="5383784at2759"/>
<keyword evidence="4" id="KW-1185">Reference proteome</keyword>
<feature type="compositionally biased region" description="Low complexity" evidence="1">
    <location>
        <begin position="517"/>
        <end position="528"/>
    </location>
</feature>
<evidence type="ECO:0000313" key="4">
    <source>
        <dbReference type="Proteomes" id="UP000053029"/>
    </source>
</evidence>
<dbReference type="EMBL" id="KN846970">
    <property type="protein sequence ID" value="KIW83087.1"/>
    <property type="molecule type" value="Genomic_DNA"/>
</dbReference>
<feature type="transmembrane region" description="Helical" evidence="2">
    <location>
        <begin position="728"/>
        <end position="749"/>
    </location>
</feature>
<feature type="region of interest" description="Disordered" evidence="1">
    <location>
        <begin position="506"/>
        <end position="643"/>
    </location>
</feature>
<gene>
    <name evidence="3" type="ORF">Z517_02330</name>
</gene>
<accession>A0A0D2F8Z6</accession>
<organism evidence="3 4">
    <name type="scientific">Fonsecaea pedrosoi CBS 271.37</name>
    <dbReference type="NCBI Taxonomy" id="1442368"/>
    <lineage>
        <taxon>Eukaryota</taxon>
        <taxon>Fungi</taxon>
        <taxon>Dikarya</taxon>
        <taxon>Ascomycota</taxon>
        <taxon>Pezizomycotina</taxon>
        <taxon>Eurotiomycetes</taxon>
        <taxon>Chaetothyriomycetidae</taxon>
        <taxon>Chaetothyriales</taxon>
        <taxon>Herpotrichiellaceae</taxon>
        <taxon>Fonsecaea</taxon>
    </lineage>
</organism>
<keyword evidence="2" id="KW-0812">Transmembrane</keyword>
<keyword evidence="2" id="KW-0472">Membrane</keyword>
<dbReference type="HOGENOM" id="CLU_367597_0_0_1"/>
<feature type="compositionally biased region" description="Low complexity" evidence="1">
    <location>
        <begin position="606"/>
        <end position="616"/>
    </location>
</feature>
<feature type="compositionally biased region" description="Polar residues" evidence="1">
    <location>
        <begin position="551"/>
        <end position="562"/>
    </location>
</feature>
<proteinExistence type="predicted"/>
<dbReference type="GeneID" id="25301820"/>
<sequence>MGRQSHIARLALGRSPFGPPLEDENGEFILGPNVQRRTDHNYIQQFDDRGHPRNPASETLRRRLLRAQNEALSTVGVVVRKAQMQRSRWQSMNDAQRYRLLLDEHATGAYCEIVETVVQNVATHWIVNFRRRLLTFKSYLGLPVPQMLFSEWSIMGPSTFLFAGFVPGTIARISQLLRIAILEDDRVSRPARSASALGLSNISRIIRRSSLQVLWFAFEYPFYAYSILQSLNLIPLHPAPSWTALVPFSGQSPVSMSPGVSDWSWRALIPSLVKIISSPFVLAFIRDLLGNYLFKKVYVLVRQMVAKPDRPDRISLQSARNLNLETASIELEEAIFGESGGSSPRSMRDTIQAIIPASLWFWVRIIQTQRVPLAVELSPNIERELLGRSAMHYRALYRQNRELDLRRAPRTLRVMAIRSAFHDFNLDPDHSMIDIFELADDVSFRASSPASTSTPDPQDGPLLTELETGLGTAHEAQDNAEREIELGEGQFGDDQIVENANDEDLLDWSDPHQETGDSPYPLPSSDSPAVDTEGLQPAVPLETLLEPGLPDTTNSGERQTASPVPATPDAGSPIPPIPSSGSPLQRTPSPISPVPGISRAASLPHTTPRPVRRPTVIEQDAPTMGDEMLQRRQSQSRDPGNTDESLYRVTILSNHPAEAFAHYTTSIIESIVLLPLDILFLRSLARGFLSHQSADQQRATTSSLLGDVWPPTSGMRVRDLSMMQRWQFWGNWALTIGMQGLVNFVIWGIGARITMRLGERFGWGNI</sequence>
<name>A0A0D2F8Z6_9EURO</name>
<dbReference type="STRING" id="1442368.A0A0D2F8Z6"/>
<evidence type="ECO:0000256" key="1">
    <source>
        <dbReference type="SAM" id="MobiDB-lite"/>
    </source>
</evidence>
<keyword evidence="2" id="KW-1133">Transmembrane helix</keyword>
<dbReference type="VEuPathDB" id="FungiDB:Z517_02330"/>
<protein>
    <submittedName>
        <fullName evidence="3">Uncharacterized protein</fullName>
    </submittedName>
</protein>
<feature type="compositionally biased region" description="Polar residues" evidence="1">
    <location>
        <begin position="631"/>
        <end position="643"/>
    </location>
</feature>